<feature type="transmembrane region" description="Helical" evidence="2">
    <location>
        <begin position="112"/>
        <end position="131"/>
    </location>
</feature>
<feature type="transmembrane region" description="Helical" evidence="2">
    <location>
        <begin position="41"/>
        <end position="62"/>
    </location>
</feature>
<evidence type="ECO:0008006" key="5">
    <source>
        <dbReference type="Google" id="ProtNLM"/>
    </source>
</evidence>
<feature type="transmembrane region" description="Helical" evidence="2">
    <location>
        <begin position="89"/>
        <end position="106"/>
    </location>
</feature>
<dbReference type="EMBL" id="CAJZAG010000008">
    <property type="protein sequence ID" value="CAG9179116.1"/>
    <property type="molecule type" value="Genomic_DNA"/>
</dbReference>
<proteinExistence type="predicted"/>
<evidence type="ECO:0000256" key="2">
    <source>
        <dbReference type="SAM" id="Phobius"/>
    </source>
</evidence>
<evidence type="ECO:0000313" key="3">
    <source>
        <dbReference type="EMBL" id="CAG9179116.1"/>
    </source>
</evidence>
<accession>A0ABN7Z437</accession>
<feature type="transmembrane region" description="Helical" evidence="2">
    <location>
        <begin position="160"/>
        <end position="178"/>
    </location>
</feature>
<feature type="transmembrane region" description="Helical" evidence="2">
    <location>
        <begin position="210"/>
        <end position="233"/>
    </location>
</feature>
<reference evidence="3 4" key="1">
    <citation type="submission" date="2021-08" db="EMBL/GenBank/DDBJ databases">
        <authorList>
            <person name="Peeters C."/>
        </authorList>
    </citation>
    <scope>NUCLEOTIDE SEQUENCE [LARGE SCALE GENOMIC DNA]</scope>
    <source>
        <strain evidence="3 4">LMG 32289</strain>
    </source>
</reference>
<gene>
    <name evidence="3" type="ORF">LMG32289_04270</name>
</gene>
<feature type="compositionally biased region" description="Low complexity" evidence="1">
    <location>
        <begin position="15"/>
        <end position="26"/>
    </location>
</feature>
<evidence type="ECO:0000256" key="1">
    <source>
        <dbReference type="SAM" id="MobiDB-lite"/>
    </source>
</evidence>
<feature type="transmembrane region" description="Helical" evidence="2">
    <location>
        <begin position="240"/>
        <end position="261"/>
    </location>
</feature>
<keyword evidence="2" id="KW-0812">Transmembrane</keyword>
<dbReference type="RefSeq" id="WP_223991833.1">
    <property type="nucleotide sequence ID" value="NZ_CAJZAG010000008.1"/>
</dbReference>
<dbReference type="InterPro" id="IPR010295">
    <property type="entry name" value="DUF898"/>
</dbReference>
<protein>
    <recommendedName>
        <fullName evidence="5">DUF898 domain-containing protein</fullName>
    </recommendedName>
</protein>
<comment type="caution">
    <text evidence="3">The sequence shown here is derived from an EMBL/GenBank/DDBJ whole genome shotgun (WGS) entry which is preliminary data.</text>
</comment>
<dbReference type="Pfam" id="PF05987">
    <property type="entry name" value="DUF898"/>
    <property type="match status" value="1"/>
</dbReference>
<keyword evidence="2" id="KW-1133">Transmembrane helix</keyword>
<dbReference type="Proteomes" id="UP000706525">
    <property type="component" value="Unassembled WGS sequence"/>
</dbReference>
<keyword evidence="2" id="KW-0472">Membrane</keyword>
<feature type="region of interest" description="Disordered" evidence="1">
    <location>
        <begin position="1"/>
        <end position="26"/>
    </location>
</feature>
<name>A0ABN7Z437_9BURK</name>
<evidence type="ECO:0000313" key="4">
    <source>
        <dbReference type="Proteomes" id="UP000706525"/>
    </source>
</evidence>
<keyword evidence="4" id="KW-1185">Reference proteome</keyword>
<organism evidence="3 4">
    <name type="scientific">Cupriavidus pampae</name>
    <dbReference type="NCBI Taxonomy" id="659251"/>
    <lineage>
        <taxon>Bacteria</taxon>
        <taxon>Pseudomonadati</taxon>
        <taxon>Pseudomonadota</taxon>
        <taxon>Betaproteobacteria</taxon>
        <taxon>Burkholderiales</taxon>
        <taxon>Burkholderiaceae</taxon>
        <taxon>Cupriavidus</taxon>
    </lineage>
</organism>
<feature type="transmembrane region" description="Helical" evidence="2">
    <location>
        <begin position="289"/>
        <end position="308"/>
    </location>
</feature>
<sequence length="359" mass="39356">MQWENDANGGGGQVAASEPSATSSAPRTLPFSFTGSGSEYFRIWIVNTLLTLVTFGIYSAWAKVRTLQYFYRNTRVDNASFDYHGKPMAILKGRIIVLVLFGALQFAGEISVGIPIVVLLIAAAVMPYLLVRSLRFRMANSSYRGLRFAFRGGDAEGYKVFLLWPVLAWFAFGLLTPFSHQRLKRFQHGNARFGTAPFSFDASVSTFFRVYLSISLISILLVGGGAALGALLGTATGKPALILVTAVAGAALSVALLMPLYRARLQNVVWNGTALAPHRFRSEVRTRRLFFITLTNVIFVVLTLGLFLPFARVRTTRYCVESMTLLAAGPLDHYIAAEIDQVDALGDAAADWYDIDIAL</sequence>